<dbReference type="AlphaFoldDB" id="A0A5A9N7E3"/>
<keyword evidence="2" id="KW-1185">Reference proteome</keyword>
<keyword evidence="1" id="KW-0675">Receptor</keyword>
<proteinExistence type="predicted"/>
<sequence length="129" mass="13234">MDNRHTGLGLSVVSERAMSGNGNPCPSPGGLGTPLGGFPMPHYRYFFSHVLGGLSPPALPGLPVSGYSTPSPAMDILYAGRVDDGSAFGSLHLGCAQAGRSACGPVRAIFMSTNLPSRATMSLVHLSYG</sequence>
<protein>
    <submittedName>
        <fullName evidence="1">Retinoic acid receptor alpha</fullName>
    </submittedName>
</protein>
<reference evidence="1 2" key="1">
    <citation type="journal article" date="2019" name="Mol. Ecol. Resour.">
        <title>Chromosome-level genome assembly of Triplophysa tibetana, a fish adapted to the harsh high-altitude environment of the Tibetan Plateau.</title>
        <authorList>
            <person name="Yang X."/>
            <person name="Liu H."/>
            <person name="Ma Z."/>
            <person name="Zou Y."/>
            <person name="Zou M."/>
            <person name="Mao Y."/>
            <person name="Li X."/>
            <person name="Wang H."/>
            <person name="Chen T."/>
            <person name="Wang W."/>
            <person name="Yang R."/>
        </authorList>
    </citation>
    <scope>NUCLEOTIDE SEQUENCE [LARGE SCALE GENOMIC DNA]</scope>
    <source>
        <strain evidence="1">TTIB1903HZAU</strain>
        <tissue evidence="1">Muscle</tissue>
    </source>
</reference>
<evidence type="ECO:0000313" key="1">
    <source>
        <dbReference type="EMBL" id="KAA0705640.1"/>
    </source>
</evidence>
<organism evidence="1 2">
    <name type="scientific">Triplophysa tibetana</name>
    <dbReference type="NCBI Taxonomy" id="1572043"/>
    <lineage>
        <taxon>Eukaryota</taxon>
        <taxon>Metazoa</taxon>
        <taxon>Chordata</taxon>
        <taxon>Craniata</taxon>
        <taxon>Vertebrata</taxon>
        <taxon>Euteleostomi</taxon>
        <taxon>Actinopterygii</taxon>
        <taxon>Neopterygii</taxon>
        <taxon>Teleostei</taxon>
        <taxon>Ostariophysi</taxon>
        <taxon>Cypriniformes</taxon>
        <taxon>Nemacheilidae</taxon>
        <taxon>Triplophysa</taxon>
    </lineage>
</organism>
<dbReference type="Proteomes" id="UP000324632">
    <property type="component" value="Chromosome 21"/>
</dbReference>
<evidence type="ECO:0000313" key="2">
    <source>
        <dbReference type="Proteomes" id="UP000324632"/>
    </source>
</evidence>
<gene>
    <name evidence="1" type="ORF">E1301_Tti004402</name>
</gene>
<dbReference type="EMBL" id="SOYY01000021">
    <property type="protein sequence ID" value="KAA0705640.1"/>
    <property type="molecule type" value="Genomic_DNA"/>
</dbReference>
<accession>A0A5A9N7E3</accession>
<comment type="caution">
    <text evidence="1">The sequence shown here is derived from an EMBL/GenBank/DDBJ whole genome shotgun (WGS) entry which is preliminary data.</text>
</comment>
<name>A0A5A9N7E3_9TELE</name>